<feature type="signal peptide" evidence="1">
    <location>
        <begin position="1"/>
        <end position="18"/>
    </location>
</feature>
<gene>
    <name evidence="2" type="ORF">BDV96DRAFT_639549</name>
</gene>
<dbReference type="OrthoDB" id="3727384at2759"/>
<feature type="chain" id="PRO_5025566755" description="AA1-like domain-containing protein" evidence="1">
    <location>
        <begin position="19"/>
        <end position="554"/>
    </location>
</feature>
<dbReference type="Proteomes" id="UP000799770">
    <property type="component" value="Unassembled WGS sequence"/>
</dbReference>
<keyword evidence="3" id="KW-1185">Reference proteome</keyword>
<evidence type="ECO:0000256" key="1">
    <source>
        <dbReference type="SAM" id="SignalP"/>
    </source>
</evidence>
<evidence type="ECO:0008006" key="4">
    <source>
        <dbReference type="Google" id="ProtNLM"/>
    </source>
</evidence>
<dbReference type="EMBL" id="ML977310">
    <property type="protein sequence ID" value="KAF2122998.1"/>
    <property type="molecule type" value="Genomic_DNA"/>
</dbReference>
<name>A0A6A5ZX90_9PLEO</name>
<proteinExistence type="predicted"/>
<organism evidence="2 3">
    <name type="scientific">Lophiotrema nucula</name>
    <dbReference type="NCBI Taxonomy" id="690887"/>
    <lineage>
        <taxon>Eukaryota</taxon>
        <taxon>Fungi</taxon>
        <taxon>Dikarya</taxon>
        <taxon>Ascomycota</taxon>
        <taxon>Pezizomycotina</taxon>
        <taxon>Dothideomycetes</taxon>
        <taxon>Pleosporomycetidae</taxon>
        <taxon>Pleosporales</taxon>
        <taxon>Lophiotremataceae</taxon>
        <taxon>Lophiotrema</taxon>
    </lineage>
</organism>
<evidence type="ECO:0000313" key="3">
    <source>
        <dbReference type="Proteomes" id="UP000799770"/>
    </source>
</evidence>
<protein>
    <recommendedName>
        <fullName evidence="4">AA1-like domain-containing protein</fullName>
    </recommendedName>
</protein>
<keyword evidence="1" id="KW-0732">Signal</keyword>
<reference evidence="2" key="1">
    <citation type="journal article" date="2020" name="Stud. Mycol.">
        <title>101 Dothideomycetes genomes: a test case for predicting lifestyles and emergence of pathogens.</title>
        <authorList>
            <person name="Haridas S."/>
            <person name="Albert R."/>
            <person name="Binder M."/>
            <person name="Bloem J."/>
            <person name="Labutti K."/>
            <person name="Salamov A."/>
            <person name="Andreopoulos B."/>
            <person name="Baker S."/>
            <person name="Barry K."/>
            <person name="Bills G."/>
            <person name="Bluhm B."/>
            <person name="Cannon C."/>
            <person name="Castanera R."/>
            <person name="Culley D."/>
            <person name="Daum C."/>
            <person name="Ezra D."/>
            <person name="Gonzalez J."/>
            <person name="Henrissat B."/>
            <person name="Kuo A."/>
            <person name="Liang C."/>
            <person name="Lipzen A."/>
            <person name="Lutzoni F."/>
            <person name="Magnuson J."/>
            <person name="Mondo S."/>
            <person name="Nolan M."/>
            <person name="Ohm R."/>
            <person name="Pangilinan J."/>
            <person name="Park H.-J."/>
            <person name="Ramirez L."/>
            <person name="Alfaro M."/>
            <person name="Sun H."/>
            <person name="Tritt A."/>
            <person name="Yoshinaga Y."/>
            <person name="Zwiers L.-H."/>
            <person name="Turgeon B."/>
            <person name="Goodwin S."/>
            <person name="Spatafora J."/>
            <person name="Crous P."/>
            <person name="Grigoriev I."/>
        </authorList>
    </citation>
    <scope>NUCLEOTIDE SEQUENCE</scope>
    <source>
        <strain evidence="2">CBS 627.86</strain>
    </source>
</reference>
<accession>A0A6A5ZX90</accession>
<dbReference type="AlphaFoldDB" id="A0A6A5ZX90"/>
<evidence type="ECO:0000313" key="2">
    <source>
        <dbReference type="EMBL" id="KAF2122998.1"/>
    </source>
</evidence>
<sequence length="554" mass="60409">MSVFYFLVVSALAFITLAITIPSTPTWPDGRCTDKSLTIPSWVIWDYKVASGTATFRVDNRAHPYDGWVEITCSRSESQCHGSAASDELKVNWREGDNGQRVISFNEFWVCGDEGDHTIFTATGNTTVTSCTGSDCASPITYLAPGSLVLPVPLTPVQPTPPPGINAPTCADIRKNEWTVAGVEYRNYTKGQCKQWYGEDQICLDPPVTTGTDFVTKGEHLKLNVTNNAISHEVLCSFTPTYYDISIPNPLRCTGGNFNEITLDVRWSGTAPDFSLKVEELWYCLENPATNANPTVIVASGSTPVPLTCQSYPGITGQADDIVTRCTDPASSHAVDGIQLDKQTLPPYSLVTAYPVHGGCTFDSVVNPTFYYRGMYFHTKPFPANDPDSATLSSFTAGLTGPGFADFFFYENKAISGSGVSTVYTCAVYYDGKPASQHYNCTYSFNPHTKVITQDKVWECRDKNPSQPLYFDGSGSFDWNADPIQSCTNPGNSTIIDFGCYWHGDHANGQPGVPYDIPKVTASLINVLPPNYGQPGVSDTVRVNGKWQKMSGGT</sequence>